<dbReference type="Proteomes" id="UP000194439">
    <property type="component" value="Unassembled WGS sequence"/>
</dbReference>
<proteinExistence type="predicted"/>
<evidence type="ECO:0000313" key="2">
    <source>
        <dbReference type="EMBL" id="SME08327.1"/>
    </source>
</evidence>
<gene>
    <name evidence="2" type="ORF">BACERE00185_02549</name>
</gene>
<keyword evidence="1" id="KW-0472">Membrane</keyword>
<accession>A0A1Y5ZPK8</accession>
<reference evidence="3" key="1">
    <citation type="submission" date="2017-04" db="EMBL/GenBank/DDBJ databases">
        <authorList>
            <person name="Criscuolo A."/>
        </authorList>
    </citation>
    <scope>NUCLEOTIDE SEQUENCE [LARGE SCALE GENOMIC DNA]</scope>
</reference>
<protein>
    <submittedName>
        <fullName evidence="2">Uncharacterized protein</fullName>
    </submittedName>
</protein>
<keyword evidence="1" id="KW-1133">Transmembrane helix</keyword>
<organism evidence="2 3">
    <name type="scientific">Bacillus mobilis</name>
    <dbReference type="NCBI Taxonomy" id="2026190"/>
    <lineage>
        <taxon>Bacteria</taxon>
        <taxon>Bacillati</taxon>
        <taxon>Bacillota</taxon>
        <taxon>Bacilli</taxon>
        <taxon>Bacillales</taxon>
        <taxon>Bacillaceae</taxon>
        <taxon>Bacillus</taxon>
        <taxon>Bacillus cereus group</taxon>
    </lineage>
</organism>
<sequence length="109" mass="12323">MELRKTADGEIFIIELEEKKSSTANQLKRVIYFLIGSFGLLISVVLCFTIIGILPGLGLAFFSVLFIYSALGKQLVKCPNCNKKQPVVHKAEGFICRRCNKRTLVEWKK</sequence>
<evidence type="ECO:0000313" key="3">
    <source>
        <dbReference type="Proteomes" id="UP000194439"/>
    </source>
</evidence>
<feature type="transmembrane region" description="Helical" evidence="1">
    <location>
        <begin position="57"/>
        <end position="76"/>
    </location>
</feature>
<dbReference type="EMBL" id="FWZD01000052">
    <property type="protein sequence ID" value="SME08327.1"/>
    <property type="molecule type" value="Genomic_DNA"/>
</dbReference>
<evidence type="ECO:0000256" key="1">
    <source>
        <dbReference type="SAM" id="Phobius"/>
    </source>
</evidence>
<dbReference type="AlphaFoldDB" id="A0A1Y5ZPK8"/>
<keyword evidence="1" id="KW-0812">Transmembrane</keyword>
<name>A0A1Y5ZPK8_9BACI</name>
<dbReference type="RefSeq" id="WP_088028634.1">
    <property type="nucleotide sequence ID" value="NZ_FWZD01000052.1"/>
</dbReference>
<feature type="transmembrane region" description="Helical" evidence="1">
    <location>
        <begin position="30"/>
        <end position="51"/>
    </location>
</feature>